<evidence type="ECO:0000313" key="1">
    <source>
        <dbReference type="EMBL" id="NGG15911.1"/>
    </source>
</evidence>
<name>A0A6G4MY40_STRAP</name>
<dbReference type="RefSeq" id="WP_150890966.1">
    <property type="nucleotide sequence ID" value="NZ_CP118046.1"/>
</dbReference>
<protein>
    <recommendedName>
        <fullName evidence="2">Phage protein</fullName>
    </recommendedName>
</protein>
<comment type="caution">
    <text evidence="1">The sequence shown here is derived from an EMBL/GenBank/DDBJ whole genome shotgun (WGS) entry which is preliminary data.</text>
</comment>
<sequence length="90" mass="10291">MTMNTDNIKEIGAQIYDMLPRIELMQQVCNALMLVKNSGVDKTLAYHQTAEALSAIFEQSGQLYRELDTISFELLECDNDDLEVEDETRD</sequence>
<reference evidence="1" key="1">
    <citation type="submission" date="2020-02" db="EMBL/GenBank/DDBJ databases">
        <title>Antibiotic resistance/susceptibility profiles of lactic acid-producing cocci isolated from the human vagina, and analysis of the genetic basis of atypical resistances.</title>
        <authorList>
            <person name="Sirichoat A."/>
            <person name="Florez A.B."/>
            <person name="Vazquez L."/>
            <person name="Buppasiri P."/>
            <person name="Panya M."/>
            <person name="Lulitanond V."/>
            <person name="Mayo B."/>
        </authorList>
    </citation>
    <scope>NUCLEOTIDE SEQUENCE</scope>
    <source>
        <strain evidence="1">VA01-10AN</strain>
    </source>
</reference>
<evidence type="ECO:0008006" key="2">
    <source>
        <dbReference type="Google" id="ProtNLM"/>
    </source>
</evidence>
<accession>A0A6G4MY40</accession>
<organism evidence="1">
    <name type="scientific">Streptococcus anginosus</name>
    <dbReference type="NCBI Taxonomy" id="1328"/>
    <lineage>
        <taxon>Bacteria</taxon>
        <taxon>Bacillati</taxon>
        <taxon>Bacillota</taxon>
        <taxon>Bacilli</taxon>
        <taxon>Lactobacillales</taxon>
        <taxon>Streptococcaceae</taxon>
        <taxon>Streptococcus</taxon>
        <taxon>Streptococcus anginosus group</taxon>
    </lineage>
</organism>
<gene>
    <name evidence="1" type="ORF">G5T13_04565</name>
</gene>
<dbReference type="AlphaFoldDB" id="A0A6G4MY40"/>
<dbReference type="EMBL" id="JAAJBG010000006">
    <property type="protein sequence ID" value="NGG15911.1"/>
    <property type="molecule type" value="Genomic_DNA"/>
</dbReference>
<proteinExistence type="predicted"/>